<evidence type="ECO:0000313" key="3">
    <source>
        <dbReference type="Proteomes" id="UP001189619"/>
    </source>
</evidence>
<keyword evidence="3" id="KW-1185">Reference proteome</keyword>
<accession>A0AA48RGL4</accession>
<proteinExistence type="predicted"/>
<dbReference type="EMBL" id="OY569118">
    <property type="protein sequence ID" value="CAJ1001874.1"/>
    <property type="molecule type" value="Genomic_DNA"/>
</dbReference>
<reference evidence="2" key="1">
    <citation type="submission" date="2023-07" db="EMBL/GenBank/DDBJ databases">
        <authorList>
            <person name="Ivanov I."/>
            <person name="Teneva D."/>
            <person name="Stoikov I."/>
        </authorList>
    </citation>
    <scope>NUCLEOTIDE SEQUENCE</scope>
    <source>
        <strain evidence="2">4475</strain>
    </source>
</reference>
<dbReference type="KEGG" id="bayd:BSPP4475_06045"/>
<sequence length="117" mass="13467">MNPFDSYLKKIIANIDVSEEEKHELYTEFLDHLTQLKAEYIAKGFSESESIQMAINAFGDTGKVGKSLEKAIFPYKQWINGCAWIGLLIYIAVVLQLLFFDKFRLISREHVSTPTLF</sequence>
<dbReference type="RefSeq" id="WP_304415247.1">
    <property type="nucleotide sequence ID" value="NZ_OY569118.1"/>
</dbReference>
<keyword evidence="1" id="KW-0812">Transmembrane</keyword>
<keyword evidence="1" id="KW-0472">Membrane</keyword>
<keyword evidence="1" id="KW-1133">Transmembrane helix</keyword>
<dbReference type="NCBIfam" id="NF038403">
    <property type="entry name" value="perm_prefix_1"/>
    <property type="match status" value="1"/>
</dbReference>
<dbReference type="InterPro" id="IPR047928">
    <property type="entry name" value="Perm_prefix_1"/>
</dbReference>
<protein>
    <submittedName>
        <fullName evidence="2">Uncharacterized protein</fullName>
    </submittedName>
</protein>
<name>A0AA48RGL4_9BACL</name>
<dbReference type="Proteomes" id="UP001189619">
    <property type="component" value="Chromosome"/>
</dbReference>
<dbReference type="AlphaFoldDB" id="A0AA48RGL4"/>
<evidence type="ECO:0000313" key="2">
    <source>
        <dbReference type="EMBL" id="CAJ1001874.1"/>
    </source>
</evidence>
<feature type="transmembrane region" description="Helical" evidence="1">
    <location>
        <begin position="78"/>
        <end position="100"/>
    </location>
</feature>
<organism evidence="2 3">
    <name type="scientific">Brevibacillus aydinogluensis</name>
    <dbReference type="NCBI Taxonomy" id="927786"/>
    <lineage>
        <taxon>Bacteria</taxon>
        <taxon>Bacillati</taxon>
        <taxon>Bacillota</taxon>
        <taxon>Bacilli</taxon>
        <taxon>Bacillales</taxon>
        <taxon>Paenibacillaceae</taxon>
        <taxon>Brevibacillus</taxon>
    </lineage>
</organism>
<evidence type="ECO:0000256" key="1">
    <source>
        <dbReference type="SAM" id="Phobius"/>
    </source>
</evidence>
<gene>
    <name evidence="2" type="ORF">BSPP4475_06045</name>
</gene>